<organism evidence="2 3">
    <name type="scientific">Marmota monax</name>
    <name type="common">Woodchuck</name>
    <dbReference type="NCBI Taxonomy" id="9995"/>
    <lineage>
        <taxon>Eukaryota</taxon>
        <taxon>Metazoa</taxon>
        <taxon>Chordata</taxon>
        <taxon>Craniata</taxon>
        <taxon>Vertebrata</taxon>
        <taxon>Euteleostomi</taxon>
        <taxon>Mammalia</taxon>
        <taxon>Eutheria</taxon>
        <taxon>Euarchontoglires</taxon>
        <taxon>Glires</taxon>
        <taxon>Rodentia</taxon>
        <taxon>Sciuromorpha</taxon>
        <taxon>Sciuridae</taxon>
        <taxon>Xerinae</taxon>
        <taxon>Marmotini</taxon>
        <taxon>Marmota</taxon>
    </lineage>
</organism>
<accession>A0A5E4C9L3</accession>
<gene>
    <name evidence="2" type="ORF">MONAX_5E046124</name>
</gene>
<dbReference type="Proteomes" id="UP000335636">
    <property type="component" value="Unassembled WGS sequence"/>
</dbReference>
<proteinExistence type="predicted"/>
<comment type="caution">
    <text evidence="2">The sequence shown here is derived from an EMBL/GenBank/DDBJ whole genome shotgun (WGS) entry which is preliminary data.</text>
</comment>
<protein>
    <submittedName>
        <fullName evidence="2">Uncharacterized protein</fullName>
    </submittedName>
</protein>
<dbReference type="AlphaFoldDB" id="A0A5E4C9L3"/>
<reference evidence="2" key="1">
    <citation type="submission" date="2019-04" db="EMBL/GenBank/DDBJ databases">
        <authorList>
            <person name="Alioto T."/>
            <person name="Alioto T."/>
        </authorList>
    </citation>
    <scope>NUCLEOTIDE SEQUENCE [LARGE SCALE GENOMIC DNA]</scope>
</reference>
<dbReference type="EMBL" id="CABDUW010001088">
    <property type="protein sequence ID" value="VTJ78533.1"/>
    <property type="molecule type" value="Genomic_DNA"/>
</dbReference>
<name>A0A5E4C9L3_MARMO</name>
<feature type="region of interest" description="Disordered" evidence="1">
    <location>
        <begin position="76"/>
        <end position="116"/>
    </location>
</feature>
<sequence length="116" mass="12457">MKPGWRSKGRGWDLSQAVASAPGGLRASLSLGHFLLLWEPHAAPWAAAVLVLSSILPWPSTAHTAVHTDGVYSSCPSRGADHPYGDPQRQPQDMKGVISPKQGLPLDKAIWRQESG</sequence>
<keyword evidence="3" id="KW-1185">Reference proteome</keyword>
<evidence type="ECO:0000313" key="2">
    <source>
        <dbReference type="EMBL" id="VTJ78533.1"/>
    </source>
</evidence>
<evidence type="ECO:0000256" key="1">
    <source>
        <dbReference type="SAM" id="MobiDB-lite"/>
    </source>
</evidence>
<evidence type="ECO:0000313" key="3">
    <source>
        <dbReference type="Proteomes" id="UP000335636"/>
    </source>
</evidence>